<dbReference type="RefSeq" id="WP_154532452.1">
    <property type="nucleotide sequence ID" value="NZ_JAQXTV010000115.1"/>
</dbReference>
<reference evidence="2 3" key="1">
    <citation type="submission" date="2019-08" db="EMBL/GenBank/DDBJ databases">
        <title>In-depth cultivation of the pig gut microbiome towards novel bacterial diversity and tailored functional studies.</title>
        <authorList>
            <person name="Wylensek D."/>
            <person name="Hitch T.C.A."/>
            <person name="Clavel T."/>
        </authorList>
    </citation>
    <scope>NUCLEOTIDE SEQUENCE [LARGE SCALE GENOMIC DNA]</scope>
    <source>
        <strain evidence="2 3">WCA-383-APC-5B</strain>
    </source>
</reference>
<feature type="domain" description="Two component regulator three Y" evidence="1">
    <location>
        <begin position="318"/>
        <end position="381"/>
    </location>
</feature>
<comment type="caution">
    <text evidence="2">The sequence shown here is derived from an EMBL/GenBank/DDBJ whole genome shotgun (WGS) entry which is preliminary data.</text>
</comment>
<protein>
    <submittedName>
        <fullName evidence="2">Triple tyrosine motif-containing protein</fullName>
    </submittedName>
</protein>
<evidence type="ECO:0000313" key="3">
    <source>
        <dbReference type="Proteomes" id="UP000460287"/>
    </source>
</evidence>
<accession>A0A7X2N0L2</accession>
<organism evidence="2 3">
    <name type="scientific">Inconstantimicrobium porci</name>
    <dbReference type="NCBI Taxonomy" id="2652291"/>
    <lineage>
        <taxon>Bacteria</taxon>
        <taxon>Bacillati</taxon>
        <taxon>Bacillota</taxon>
        <taxon>Clostridia</taxon>
        <taxon>Eubacteriales</taxon>
        <taxon>Clostridiaceae</taxon>
        <taxon>Inconstantimicrobium</taxon>
    </lineage>
</organism>
<name>A0A7X2N0L2_9CLOT</name>
<feature type="domain" description="Two component regulator three Y" evidence="1">
    <location>
        <begin position="512"/>
        <end position="575"/>
    </location>
</feature>
<dbReference type="NCBIfam" id="NF010681">
    <property type="entry name" value="PRK14081.1"/>
    <property type="match status" value="1"/>
</dbReference>
<keyword evidence="3" id="KW-1185">Reference proteome</keyword>
<dbReference type="EMBL" id="VULX01000033">
    <property type="protein sequence ID" value="MSR92498.1"/>
    <property type="molecule type" value="Genomic_DNA"/>
</dbReference>
<dbReference type="Pfam" id="PF07495">
    <property type="entry name" value="Y_Y_Y"/>
    <property type="match status" value="6"/>
</dbReference>
<dbReference type="Proteomes" id="UP000460287">
    <property type="component" value="Unassembled WGS sequence"/>
</dbReference>
<sequence>MNDVVKEIVLLFDKESPQPIKSNIRISVENDYNEDNQYKFMVGLDGVWTTLLDFGSENNCVWTPKENGKYLVMVQIKHKDSKKPFDEILKQDFIVGTVEEKLIKAVYIDKSQYSIGEKVDIEVETTKLPSMFRYWVDGRDGWQLIKDYSSENKIKYTCNEDGKHQLLIECKVPYSKNNFDDFRTIDFEVKKMDKLGIIDYKCLTNDLLTGEDLVFEVETDADDERTVLFKFIKIDSDGRSTCIQDFSSRKMVSFIEGKPGKYKLLCMAKDMYSDHQYDDRAIIVYEVIPYYPVKITNFTTDVCSPQAAESKINIKTIAEGGRNLLYKYRIDGPYAEDSGYLRDNTFLWNPKQAGDYKVTVFVKDESFDGRYEADASFDFMIQEKPKRTVNITNIALDKDDNYIINQPVNIMAEAEGSNDIRYSFIIYKNEKETERVRYSTTNWVNFTPETPGQYSLEIRVKDKYSDKDFDAHSYVYFDVKEYMPGKIEHILLPSKEHFLVGDTIDLECITLNSKETLIKYVTKVDEMVVEETDFIEDKKFSLRPKRSGKYKIEMYVKNIKCKNEFDTKKEIRIVISEAQKITGTKITCDNTRPRIDEEVNFTVSNDGGKDVCYEFYIMHNGNWSLVQNYSRKNYYTFRPFDLGDFRLLVLAKSYYKRCSYEDYDEFKFEVTDTNY</sequence>
<proteinExistence type="predicted"/>
<evidence type="ECO:0000259" key="1">
    <source>
        <dbReference type="Pfam" id="PF07495"/>
    </source>
</evidence>
<dbReference type="InterPro" id="IPR011123">
    <property type="entry name" value="Y_Y_Y"/>
</dbReference>
<feature type="domain" description="Two component regulator three Y" evidence="1">
    <location>
        <begin position="415"/>
        <end position="473"/>
    </location>
</feature>
<gene>
    <name evidence="2" type="ORF">FYJ33_14245</name>
</gene>
<evidence type="ECO:0000313" key="2">
    <source>
        <dbReference type="EMBL" id="MSR92498.1"/>
    </source>
</evidence>
<feature type="domain" description="Two component regulator three Y" evidence="1">
    <location>
        <begin position="30"/>
        <end position="95"/>
    </location>
</feature>
<feature type="domain" description="Two component regulator three Y" evidence="1">
    <location>
        <begin position="221"/>
        <end position="286"/>
    </location>
</feature>
<dbReference type="AlphaFoldDB" id="A0A7X2N0L2"/>
<feature type="domain" description="Two component regulator three Y" evidence="1">
    <location>
        <begin position="131"/>
        <end position="190"/>
    </location>
</feature>